<dbReference type="InterPro" id="IPR057253">
    <property type="entry name" value="CoiA-like_N"/>
</dbReference>
<dbReference type="Pfam" id="PF25164">
    <property type="entry name" value="CoiA_N"/>
    <property type="match status" value="1"/>
</dbReference>
<feature type="domain" description="Competence protein CoiA-like N-terminal" evidence="2">
    <location>
        <begin position="17"/>
        <end position="52"/>
    </location>
</feature>
<evidence type="ECO:0000259" key="1">
    <source>
        <dbReference type="Pfam" id="PF06054"/>
    </source>
</evidence>
<dbReference type="EMBL" id="BLJE01000011">
    <property type="protein sequence ID" value="GFE67329.1"/>
    <property type="molecule type" value="Genomic_DNA"/>
</dbReference>
<dbReference type="Proteomes" id="UP000436822">
    <property type="component" value="Unassembled WGS sequence"/>
</dbReference>
<feature type="domain" description="Competence protein CoiA nuclease-like" evidence="1">
    <location>
        <begin position="57"/>
        <end position="140"/>
    </location>
</feature>
<proteinExistence type="predicted"/>
<dbReference type="AlphaFoldDB" id="A0A6N6JNW1"/>
<protein>
    <recommendedName>
        <fullName evidence="5">Competence protein CoiA-like family protein</fullName>
    </recommendedName>
</protein>
<dbReference type="RefSeq" id="WP_159811184.1">
    <property type="nucleotide sequence ID" value="NZ_BLJE01000011.1"/>
</dbReference>
<evidence type="ECO:0000313" key="4">
    <source>
        <dbReference type="Proteomes" id="UP000436822"/>
    </source>
</evidence>
<reference evidence="3 4" key="1">
    <citation type="submission" date="2019-12" db="EMBL/GenBank/DDBJ databases">
        <title>Litoreibacter badius sp. nov., a novel bacteriochlorophyll a-containing bacterium in the genus Litoreibacter.</title>
        <authorList>
            <person name="Kanamuro M."/>
            <person name="Takabe Y."/>
            <person name="Mori K."/>
            <person name="Takaichi S."/>
            <person name="Hanada S."/>
        </authorList>
    </citation>
    <scope>NUCLEOTIDE SEQUENCE [LARGE SCALE GENOMIC DNA]</scope>
    <source>
        <strain evidence="3 4">K6</strain>
    </source>
</reference>
<name>A0A6N6JNW1_9RHOB</name>
<organism evidence="3 4">
    <name type="scientific">Litoreibacter roseus</name>
    <dbReference type="NCBI Taxonomy" id="2601869"/>
    <lineage>
        <taxon>Bacteria</taxon>
        <taxon>Pseudomonadati</taxon>
        <taxon>Pseudomonadota</taxon>
        <taxon>Alphaproteobacteria</taxon>
        <taxon>Rhodobacterales</taxon>
        <taxon>Roseobacteraceae</taxon>
        <taxon>Litoreibacter</taxon>
    </lineage>
</organism>
<dbReference type="OrthoDB" id="9134102at2"/>
<sequence length="268" mass="30754">MLVASKNGVRVDARNAIRGEEHRCPACNAEVVLKRGRRVIAHFAHKPPVDCSWGKGETYAHRHSKALVADALKERGLNAEVEFVVETLMGDRRADVMTWHPDTGQAIAIELQHSTIDLDNLEARARAYASAGIAQFWIGFLTKNAKNKALPDGKNRWKIEQYSSQPFENWISGFNMGKGFWMYDPFEGCFWNCEFSDHHTWVVETTRCDEYGEEHYHGGYWRKSKRWKELTMSGPYDITNLKVKLFTRSKAFGTSRYWWPAGRGATFS</sequence>
<evidence type="ECO:0000259" key="2">
    <source>
        <dbReference type="Pfam" id="PF25164"/>
    </source>
</evidence>
<keyword evidence="4" id="KW-1185">Reference proteome</keyword>
<dbReference type="InterPro" id="IPR010330">
    <property type="entry name" value="CoiA_nuc"/>
</dbReference>
<accession>A0A6N6JNW1</accession>
<gene>
    <name evidence="3" type="ORF">KIN_44030</name>
</gene>
<dbReference type="Pfam" id="PF06054">
    <property type="entry name" value="CoiA_nuc"/>
    <property type="match status" value="1"/>
</dbReference>
<evidence type="ECO:0008006" key="5">
    <source>
        <dbReference type="Google" id="ProtNLM"/>
    </source>
</evidence>
<comment type="caution">
    <text evidence="3">The sequence shown here is derived from an EMBL/GenBank/DDBJ whole genome shotgun (WGS) entry which is preliminary data.</text>
</comment>
<evidence type="ECO:0000313" key="3">
    <source>
        <dbReference type="EMBL" id="GFE67329.1"/>
    </source>
</evidence>